<organism evidence="2">
    <name type="scientific">Staphylothermus marinus</name>
    <dbReference type="NCBI Taxonomy" id="2280"/>
    <lineage>
        <taxon>Archaea</taxon>
        <taxon>Thermoproteota</taxon>
        <taxon>Thermoprotei</taxon>
        <taxon>Desulfurococcales</taxon>
        <taxon>Desulfurococcaceae</taxon>
        <taxon>Staphylothermus</taxon>
    </lineage>
</organism>
<name>A0A7C4NQ73_STAMA</name>
<reference evidence="2" key="1">
    <citation type="journal article" date="2020" name="mSystems">
        <title>Genome- and Community-Level Interaction Insights into Carbon Utilization and Element Cycling Functions of Hydrothermarchaeota in Hydrothermal Sediment.</title>
        <authorList>
            <person name="Zhou Z."/>
            <person name="Liu Y."/>
            <person name="Xu W."/>
            <person name="Pan J."/>
            <person name="Luo Z.H."/>
            <person name="Li M."/>
        </authorList>
    </citation>
    <scope>NUCLEOTIDE SEQUENCE [LARGE SCALE GENOMIC DNA]</scope>
    <source>
        <strain evidence="2">SpSt-648</strain>
    </source>
</reference>
<dbReference type="Gene3D" id="3.40.630.30">
    <property type="match status" value="1"/>
</dbReference>
<feature type="domain" description="N-acetyltransferase" evidence="1">
    <location>
        <begin position="7"/>
        <end position="93"/>
    </location>
</feature>
<dbReference type="CDD" id="cd04301">
    <property type="entry name" value="NAT_SF"/>
    <property type="match status" value="1"/>
</dbReference>
<keyword evidence="2" id="KW-0808">Transferase</keyword>
<evidence type="ECO:0000313" key="2">
    <source>
        <dbReference type="EMBL" id="HGQ74230.1"/>
    </source>
</evidence>
<sequence>MEKKDLEIKHTSRVIYTVLDNGSKAYVKYSVNNGIMVLEETYVPEPFRGRGIASSLLDYAVEMAEKNNWVINPHCSYAISYFIKNRDKRKLLIPELRNASDDELNRLMMKRREEEARKRL</sequence>
<dbReference type="PANTHER" id="PTHR31435:SF9">
    <property type="entry name" value="PROTEIN NATD1"/>
    <property type="match status" value="1"/>
</dbReference>
<dbReference type="Pfam" id="PF14542">
    <property type="entry name" value="Acetyltransf_CG"/>
    <property type="match status" value="1"/>
</dbReference>
<dbReference type="PROSITE" id="PS51729">
    <property type="entry name" value="GNAT_YJDJ"/>
    <property type="match status" value="1"/>
</dbReference>
<proteinExistence type="predicted"/>
<comment type="caution">
    <text evidence="2">The sequence shown here is derived from an EMBL/GenBank/DDBJ whole genome shotgun (WGS) entry which is preliminary data.</text>
</comment>
<dbReference type="AlphaFoldDB" id="A0A7C4NQ73"/>
<evidence type="ECO:0000259" key="1">
    <source>
        <dbReference type="PROSITE" id="PS51729"/>
    </source>
</evidence>
<dbReference type="SUPFAM" id="SSF55729">
    <property type="entry name" value="Acyl-CoA N-acyltransferases (Nat)"/>
    <property type="match status" value="1"/>
</dbReference>
<dbReference type="GO" id="GO:0016740">
    <property type="term" value="F:transferase activity"/>
    <property type="evidence" value="ECO:0007669"/>
    <property type="project" value="UniProtKB-KW"/>
</dbReference>
<gene>
    <name evidence="2" type="ORF">ENU20_04045</name>
</gene>
<dbReference type="InterPro" id="IPR045057">
    <property type="entry name" value="Gcn5-rel_NAT"/>
</dbReference>
<accession>A0A7C4NQ73</accession>
<dbReference type="InterPro" id="IPR016181">
    <property type="entry name" value="Acyl_CoA_acyltransferase"/>
</dbReference>
<protein>
    <submittedName>
        <fullName evidence="2">N-acetyltransferase</fullName>
    </submittedName>
</protein>
<dbReference type="EMBL" id="DTBP01000027">
    <property type="protein sequence ID" value="HGQ74230.1"/>
    <property type="molecule type" value="Genomic_DNA"/>
</dbReference>
<dbReference type="PANTHER" id="PTHR31435">
    <property type="entry name" value="PROTEIN NATD1"/>
    <property type="match status" value="1"/>
</dbReference>
<dbReference type="InterPro" id="IPR031165">
    <property type="entry name" value="GNAT_YJDJ"/>
</dbReference>